<comment type="cofactor">
    <cofactor evidence="1">
        <name>pyridoxal 5'-phosphate</name>
        <dbReference type="ChEBI" id="CHEBI:597326"/>
    </cofactor>
</comment>
<keyword evidence="6" id="KW-1185">Reference proteome</keyword>
<dbReference type="PANTHER" id="PTHR30244:SF34">
    <property type="entry name" value="DTDP-4-AMINO-4,6-DIDEOXYGALACTOSE TRANSAMINASE"/>
    <property type="match status" value="1"/>
</dbReference>
<feature type="active site" description="Proton acceptor" evidence="2">
    <location>
        <position position="185"/>
    </location>
</feature>
<comment type="similarity">
    <text evidence="4">Belongs to the DegT/DnrJ/EryC1 family.</text>
</comment>
<dbReference type="Proteomes" id="UP000188929">
    <property type="component" value="Unassembled WGS sequence"/>
</dbReference>
<evidence type="ECO:0000313" key="5">
    <source>
        <dbReference type="EMBL" id="ONH27307.1"/>
    </source>
</evidence>
<evidence type="ECO:0000256" key="4">
    <source>
        <dbReference type="RuleBase" id="RU004508"/>
    </source>
</evidence>
<sequence length="376" mass="39960">MRVPAARIVFSEGDRAQITAAATEILASGQLTLGAYTREFEDAFARAHGAPFAVAVNSGTAALEIILRSVAVAGADVVLPTNTFAATAFAVLRAGGRPVFADVSPDTLALSAATVEAALTKDTRAVVIVHIGGLIPEDIGEVEALCAERGLILVEDAAHAHGSTRAGRHAGSFGAAAAFSFYPTKVITSGEGGMILTADERIRDEALLYRDQGKAGFLGNVHIREGYAWRMSELHAITGLVHLRRLPEFLSNRARIAARYDAAIDDHAGVRRIQVPLGDVSNYYKYVVIPRPGVDRSSLRKELKERHGVGLAGEVYEAPLHQQPVFEEHAGGTLPVAEDICARHICLPVHSDMTDQEADHVLAALSAALRTLTLTG</sequence>
<dbReference type="PANTHER" id="PTHR30244">
    <property type="entry name" value="TRANSAMINASE"/>
    <property type="match status" value="1"/>
</dbReference>
<dbReference type="InterPro" id="IPR015424">
    <property type="entry name" value="PyrdxlP-dep_Trfase"/>
</dbReference>
<protein>
    <submittedName>
        <fullName evidence="5">Aminotransferase DegT</fullName>
    </submittedName>
</protein>
<dbReference type="SUPFAM" id="SSF53383">
    <property type="entry name" value="PLP-dependent transferases"/>
    <property type="match status" value="1"/>
</dbReference>
<reference evidence="6" key="1">
    <citation type="submission" date="2016-10" db="EMBL/GenBank/DDBJ databases">
        <title>Frankia sp. NRRL B-16386 Genome sequencing.</title>
        <authorList>
            <person name="Ghodhbane-Gtari F."/>
            <person name="Swanson E."/>
            <person name="Gueddou A."/>
            <person name="Hezbri K."/>
            <person name="Ktari K."/>
            <person name="Nouioui I."/>
            <person name="Morris K."/>
            <person name="Simpson S."/>
            <person name="Abebe-Akele F."/>
            <person name="Thomas K."/>
            <person name="Gtari M."/>
            <person name="Tisa L.S."/>
        </authorList>
    </citation>
    <scope>NUCLEOTIDE SEQUENCE [LARGE SCALE GENOMIC DNA]</scope>
    <source>
        <strain evidence="6">NRRL B-16386</strain>
    </source>
</reference>
<dbReference type="Pfam" id="PF01041">
    <property type="entry name" value="DegT_DnrJ_EryC1"/>
    <property type="match status" value="1"/>
</dbReference>
<dbReference type="RefSeq" id="WP_076819148.1">
    <property type="nucleotide sequence ID" value="NZ_MOMC01000046.1"/>
</dbReference>
<dbReference type="InterPro" id="IPR015421">
    <property type="entry name" value="PyrdxlP-dep_Trfase_major"/>
</dbReference>
<dbReference type="GO" id="GO:0000271">
    <property type="term" value="P:polysaccharide biosynthetic process"/>
    <property type="evidence" value="ECO:0007669"/>
    <property type="project" value="TreeGrafter"/>
</dbReference>
<organism evidence="5 6">
    <name type="scientific">Pseudofrankia asymbiotica</name>
    <dbReference type="NCBI Taxonomy" id="1834516"/>
    <lineage>
        <taxon>Bacteria</taxon>
        <taxon>Bacillati</taxon>
        <taxon>Actinomycetota</taxon>
        <taxon>Actinomycetes</taxon>
        <taxon>Frankiales</taxon>
        <taxon>Frankiaceae</taxon>
        <taxon>Pseudofrankia</taxon>
    </lineage>
</organism>
<evidence type="ECO:0000313" key="6">
    <source>
        <dbReference type="Proteomes" id="UP000188929"/>
    </source>
</evidence>
<dbReference type="InterPro" id="IPR015422">
    <property type="entry name" value="PyrdxlP-dep_Trfase_small"/>
</dbReference>
<evidence type="ECO:0000256" key="3">
    <source>
        <dbReference type="PIRSR" id="PIRSR000390-2"/>
    </source>
</evidence>
<gene>
    <name evidence="5" type="ORF">BL253_22390</name>
</gene>
<dbReference type="Gene3D" id="3.90.1150.10">
    <property type="entry name" value="Aspartate Aminotransferase, domain 1"/>
    <property type="match status" value="1"/>
</dbReference>
<proteinExistence type="inferred from homology"/>
<name>A0A1V2I6X6_9ACTN</name>
<keyword evidence="5" id="KW-0032">Aminotransferase</keyword>
<keyword evidence="3 4" id="KW-0663">Pyridoxal phosphate</keyword>
<dbReference type="OrthoDB" id="5342089at2"/>
<dbReference type="CDD" id="cd00616">
    <property type="entry name" value="AHBA_syn"/>
    <property type="match status" value="1"/>
</dbReference>
<keyword evidence="5" id="KW-0808">Transferase</keyword>
<accession>A0A1V2I6X6</accession>
<dbReference type="InterPro" id="IPR000653">
    <property type="entry name" value="DegT/StrS_aminotransferase"/>
</dbReference>
<feature type="modified residue" description="N6-(pyridoxal phosphate)lysine" evidence="3">
    <location>
        <position position="185"/>
    </location>
</feature>
<evidence type="ECO:0000256" key="2">
    <source>
        <dbReference type="PIRSR" id="PIRSR000390-1"/>
    </source>
</evidence>
<evidence type="ECO:0000256" key="1">
    <source>
        <dbReference type="ARBA" id="ARBA00001933"/>
    </source>
</evidence>
<dbReference type="GO" id="GO:0030170">
    <property type="term" value="F:pyridoxal phosphate binding"/>
    <property type="evidence" value="ECO:0007669"/>
    <property type="project" value="TreeGrafter"/>
</dbReference>
<dbReference type="AlphaFoldDB" id="A0A1V2I6X6"/>
<comment type="caution">
    <text evidence="5">The sequence shown here is derived from an EMBL/GenBank/DDBJ whole genome shotgun (WGS) entry which is preliminary data.</text>
</comment>
<dbReference type="Gene3D" id="3.40.640.10">
    <property type="entry name" value="Type I PLP-dependent aspartate aminotransferase-like (Major domain)"/>
    <property type="match status" value="1"/>
</dbReference>
<dbReference type="EMBL" id="MOMC01000046">
    <property type="protein sequence ID" value="ONH27307.1"/>
    <property type="molecule type" value="Genomic_DNA"/>
</dbReference>
<dbReference type="STRING" id="1834516.BL253_22390"/>
<dbReference type="PIRSF" id="PIRSF000390">
    <property type="entry name" value="PLP_StrS"/>
    <property type="match status" value="1"/>
</dbReference>
<dbReference type="GO" id="GO:0008483">
    <property type="term" value="F:transaminase activity"/>
    <property type="evidence" value="ECO:0007669"/>
    <property type="project" value="UniProtKB-KW"/>
</dbReference>